<feature type="compositionally biased region" description="Basic residues" evidence="1">
    <location>
        <begin position="1"/>
        <end position="11"/>
    </location>
</feature>
<dbReference type="Proteomes" id="UP000784294">
    <property type="component" value="Unassembled WGS sequence"/>
</dbReference>
<sequence length="325" mass="36054">KRTRTRCRVVRQAKSPPSPPPLSAFYPSPPSPQTPPSSERGNEIQPVFCEARVVLGRVGSRSASAVGRRQSLARPGSDRGNSGFPMCKTGKTRCRVGWSSEVRREADKEEKVEKEKEEEEREDEEQEEQEVEVGGEVEEEDEEEDEEEGEKEEREEEDLVVDGFQRLATVSRNCVFAGRLARVQEASTGSELSQLVVSPEGDTKYLAATATRMTGEGDGEDDEFVYSNLLTGKYQITFQGLYPLLLTLFMDTPKTLKTLPPSQSALPPGSISSMPRIQENGPSCPPNILATVMRPLCKLLSQVFLSAGPHTTEGRQLRWLDGHNR</sequence>
<proteinExistence type="predicted"/>
<evidence type="ECO:0000313" key="3">
    <source>
        <dbReference type="Proteomes" id="UP000784294"/>
    </source>
</evidence>
<keyword evidence="3" id="KW-1185">Reference proteome</keyword>
<feature type="compositionally biased region" description="Pro residues" evidence="1">
    <location>
        <begin position="16"/>
        <end position="35"/>
    </location>
</feature>
<feature type="region of interest" description="Disordered" evidence="1">
    <location>
        <begin position="59"/>
        <end position="159"/>
    </location>
</feature>
<feature type="compositionally biased region" description="Basic and acidic residues" evidence="1">
    <location>
        <begin position="101"/>
        <end position="115"/>
    </location>
</feature>
<dbReference type="EMBL" id="CAAALY010042565">
    <property type="protein sequence ID" value="VEL19651.1"/>
    <property type="molecule type" value="Genomic_DNA"/>
</dbReference>
<accession>A0A448WT91</accession>
<evidence type="ECO:0000313" key="2">
    <source>
        <dbReference type="EMBL" id="VEL19651.1"/>
    </source>
</evidence>
<name>A0A448WT91_9PLAT</name>
<dbReference type="AlphaFoldDB" id="A0A448WT91"/>
<feature type="region of interest" description="Disordered" evidence="1">
    <location>
        <begin position="1"/>
        <end position="45"/>
    </location>
</feature>
<reference evidence="2" key="1">
    <citation type="submission" date="2018-11" db="EMBL/GenBank/DDBJ databases">
        <authorList>
            <consortium name="Pathogen Informatics"/>
        </authorList>
    </citation>
    <scope>NUCLEOTIDE SEQUENCE</scope>
</reference>
<feature type="compositionally biased region" description="Acidic residues" evidence="1">
    <location>
        <begin position="116"/>
        <end position="159"/>
    </location>
</feature>
<protein>
    <submittedName>
        <fullName evidence="2">Uncharacterized protein</fullName>
    </submittedName>
</protein>
<feature type="non-terminal residue" evidence="2">
    <location>
        <position position="325"/>
    </location>
</feature>
<evidence type="ECO:0000256" key="1">
    <source>
        <dbReference type="SAM" id="MobiDB-lite"/>
    </source>
</evidence>
<organism evidence="2 3">
    <name type="scientific">Protopolystoma xenopodis</name>
    <dbReference type="NCBI Taxonomy" id="117903"/>
    <lineage>
        <taxon>Eukaryota</taxon>
        <taxon>Metazoa</taxon>
        <taxon>Spiralia</taxon>
        <taxon>Lophotrochozoa</taxon>
        <taxon>Platyhelminthes</taxon>
        <taxon>Monogenea</taxon>
        <taxon>Polyopisthocotylea</taxon>
        <taxon>Polystomatidea</taxon>
        <taxon>Polystomatidae</taxon>
        <taxon>Protopolystoma</taxon>
    </lineage>
</organism>
<gene>
    <name evidence="2" type="ORF">PXEA_LOCUS13091</name>
</gene>
<comment type="caution">
    <text evidence="2">The sequence shown here is derived from an EMBL/GenBank/DDBJ whole genome shotgun (WGS) entry which is preliminary data.</text>
</comment>